<dbReference type="InterPro" id="IPR010209">
    <property type="entry name" value="Ion_transpt_RnfG/RsxG"/>
</dbReference>
<evidence type="ECO:0000259" key="8">
    <source>
        <dbReference type="SMART" id="SM00900"/>
    </source>
</evidence>
<proteinExistence type="inferred from homology"/>
<evidence type="ECO:0000313" key="9">
    <source>
        <dbReference type="EMBL" id="SMG13182.1"/>
    </source>
</evidence>
<gene>
    <name evidence="6" type="primary">rnfG</name>
    <name evidence="9" type="ORF">SAMN05661096_00580</name>
</gene>
<dbReference type="OrthoDB" id="9794010at2"/>
<dbReference type="HAMAP" id="MF_00479">
    <property type="entry name" value="RsxG_RnfG"/>
    <property type="match status" value="1"/>
</dbReference>
<dbReference type="PIRSF" id="PIRSF006091">
    <property type="entry name" value="E_trnsport_RnfG"/>
    <property type="match status" value="1"/>
</dbReference>
<organism evidence="9 10">
    <name type="scientific">Marivirga sericea</name>
    <dbReference type="NCBI Taxonomy" id="1028"/>
    <lineage>
        <taxon>Bacteria</taxon>
        <taxon>Pseudomonadati</taxon>
        <taxon>Bacteroidota</taxon>
        <taxon>Cytophagia</taxon>
        <taxon>Cytophagales</taxon>
        <taxon>Marivirgaceae</taxon>
        <taxon>Marivirga</taxon>
    </lineage>
</organism>
<evidence type="ECO:0000256" key="6">
    <source>
        <dbReference type="HAMAP-Rule" id="MF_00479"/>
    </source>
</evidence>
<evidence type="ECO:0000256" key="5">
    <source>
        <dbReference type="ARBA" id="ARBA00022982"/>
    </source>
</evidence>
<comment type="subcellular location">
    <subcellularLocation>
        <location evidence="6">Cell membrane</location>
        <topology evidence="6">Single-pass membrane protein</topology>
    </subcellularLocation>
</comment>
<feature type="domain" description="FMN-binding" evidence="8">
    <location>
        <begin position="104"/>
        <end position="206"/>
    </location>
</feature>
<dbReference type="EC" id="7.-.-.-" evidence="6"/>
<dbReference type="GO" id="GO:0022900">
    <property type="term" value="P:electron transport chain"/>
    <property type="evidence" value="ECO:0007669"/>
    <property type="project" value="UniProtKB-UniRule"/>
</dbReference>
<accession>A0A1X7IFP7</accession>
<feature type="transmembrane region" description="Helical" evidence="7">
    <location>
        <begin position="12"/>
        <end position="33"/>
    </location>
</feature>
<sequence>MNKQETIAPNSFKMIRAMAGIGILCGLLIVFTYEGTKPRIETLRAEALKEAIFKVIPGSTQMQPYVYQDNTFKPANKSDEDVIYAGYDDSGVFKGLAIVAAGQGYADIIRIIYGYSIDQQEVIGFYVLESKETPGLGDKIEKDPDFLDNFTDLDVSLNEDKDALKNKVTTVKSGSKVNEYEIDGITGATISSRAIEDIIASSAEKWMPIIHKNRSIFKNIDNE</sequence>
<keyword evidence="3 6" id="KW-0285">Flavoprotein</keyword>
<name>A0A1X7IFP7_9BACT</name>
<keyword evidence="10" id="KW-1185">Reference proteome</keyword>
<dbReference type="STRING" id="1028.SAMN05661096_00580"/>
<dbReference type="EMBL" id="FXAW01000001">
    <property type="protein sequence ID" value="SMG13182.1"/>
    <property type="molecule type" value="Genomic_DNA"/>
</dbReference>
<evidence type="ECO:0000256" key="7">
    <source>
        <dbReference type="SAM" id="Phobius"/>
    </source>
</evidence>
<dbReference type="GO" id="GO:0009055">
    <property type="term" value="F:electron transfer activity"/>
    <property type="evidence" value="ECO:0007669"/>
    <property type="project" value="InterPro"/>
</dbReference>
<feature type="modified residue" description="FMN phosphoryl threonine" evidence="6">
    <location>
        <position position="189"/>
    </location>
</feature>
<dbReference type="Pfam" id="PF04205">
    <property type="entry name" value="FMN_bind"/>
    <property type="match status" value="1"/>
</dbReference>
<comment type="cofactor">
    <cofactor evidence="6">
        <name>FMN</name>
        <dbReference type="ChEBI" id="CHEBI:58210"/>
    </cofactor>
</comment>
<dbReference type="SMART" id="SM00900">
    <property type="entry name" value="FMN_bind"/>
    <property type="match status" value="1"/>
</dbReference>
<dbReference type="InterPro" id="IPR007329">
    <property type="entry name" value="FMN-bd"/>
</dbReference>
<dbReference type="RefSeq" id="WP_085515578.1">
    <property type="nucleotide sequence ID" value="NZ_FXAW01000001.1"/>
</dbReference>
<dbReference type="PANTHER" id="PTHR36118:SF1">
    <property type="entry name" value="ION-TRANSLOCATING OXIDOREDUCTASE COMPLEX SUBUNIT G"/>
    <property type="match status" value="1"/>
</dbReference>
<keyword evidence="5 6" id="KW-0249">Electron transport</keyword>
<dbReference type="Proteomes" id="UP000193804">
    <property type="component" value="Unassembled WGS sequence"/>
</dbReference>
<keyword evidence="6 7" id="KW-1133">Transmembrane helix</keyword>
<keyword evidence="6" id="KW-1003">Cell membrane</keyword>
<comment type="similarity">
    <text evidence="6">Belongs to the RnfG family.</text>
</comment>
<reference evidence="10" key="1">
    <citation type="submission" date="2017-04" db="EMBL/GenBank/DDBJ databases">
        <authorList>
            <person name="Varghese N."/>
            <person name="Submissions S."/>
        </authorList>
    </citation>
    <scope>NUCLEOTIDE SEQUENCE [LARGE SCALE GENOMIC DNA]</scope>
    <source>
        <strain evidence="10">DSM 4125</strain>
    </source>
</reference>
<keyword evidence="6 7" id="KW-0812">Transmembrane</keyword>
<evidence type="ECO:0000256" key="4">
    <source>
        <dbReference type="ARBA" id="ARBA00022643"/>
    </source>
</evidence>
<dbReference type="GO" id="GO:0010181">
    <property type="term" value="F:FMN binding"/>
    <property type="evidence" value="ECO:0007669"/>
    <property type="project" value="InterPro"/>
</dbReference>
<evidence type="ECO:0000256" key="1">
    <source>
        <dbReference type="ARBA" id="ARBA00022448"/>
    </source>
</evidence>
<keyword evidence="6" id="KW-1278">Translocase</keyword>
<keyword evidence="6 7" id="KW-0472">Membrane</keyword>
<keyword evidence="1 6" id="KW-0813">Transport</keyword>
<protein>
    <recommendedName>
        <fullName evidence="6">Ion-translocating oxidoreductase complex subunit G</fullName>
        <ecNumber evidence="6">7.-.-.-</ecNumber>
    </recommendedName>
    <alternativeName>
        <fullName evidence="6">Rnf electron transport complex subunit G</fullName>
    </alternativeName>
</protein>
<keyword evidence="2 6" id="KW-0597">Phosphoprotein</keyword>
<evidence type="ECO:0000256" key="2">
    <source>
        <dbReference type="ARBA" id="ARBA00022553"/>
    </source>
</evidence>
<comment type="function">
    <text evidence="6">Part of a membrane-bound complex that couples electron transfer with translocation of ions across the membrane.</text>
</comment>
<dbReference type="GO" id="GO:0005886">
    <property type="term" value="C:plasma membrane"/>
    <property type="evidence" value="ECO:0007669"/>
    <property type="project" value="UniProtKB-SubCell"/>
</dbReference>
<dbReference type="AlphaFoldDB" id="A0A1X7IFP7"/>
<evidence type="ECO:0000256" key="3">
    <source>
        <dbReference type="ARBA" id="ARBA00022630"/>
    </source>
</evidence>
<comment type="subunit">
    <text evidence="6">The complex is composed of six subunits: RnfA, RnfB, RnfC, RnfD, RnfE and RnfG.</text>
</comment>
<keyword evidence="4 6" id="KW-0288">FMN</keyword>
<evidence type="ECO:0000313" key="10">
    <source>
        <dbReference type="Proteomes" id="UP000193804"/>
    </source>
</evidence>
<dbReference type="PANTHER" id="PTHR36118">
    <property type="entry name" value="ION-TRANSLOCATING OXIDOREDUCTASE COMPLEX SUBUNIT G"/>
    <property type="match status" value="1"/>
</dbReference>